<accession>A0A140GRU5</accession>
<evidence type="ECO:0000313" key="2">
    <source>
        <dbReference type="Proteomes" id="UP000070260"/>
    </source>
</evidence>
<sequence length="146" mass="16808">MKLFHISGDISDLNEISFKPRVPLFRAKGENDTIPRVCFSDSILGCLRAIPECDECGLGYKMTKKLNFNTPVLYDVYMLDTSCLGDKEILNPNQLKRLEYVPDANNNNEYWILSEITCSKIFRINITDVIVDEQGNEEILYEKLFT</sequence>
<protein>
    <submittedName>
        <fullName evidence="1">Uncharacterized protein</fullName>
    </submittedName>
</protein>
<dbReference type="Proteomes" id="UP000070260">
    <property type="component" value="Plasmid pJFP838A"/>
</dbReference>
<organism evidence="1 2">
    <name type="scientific">Clostridium perfringens</name>
    <dbReference type="NCBI Taxonomy" id="1502"/>
    <lineage>
        <taxon>Bacteria</taxon>
        <taxon>Bacillati</taxon>
        <taxon>Bacillota</taxon>
        <taxon>Clostridia</taxon>
        <taxon>Eubacteriales</taxon>
        <taxon>Clostridiaceae</taxon>
        <taxon>Clostridium</taxon>
    </lineage>
</organism>
<gene>
    <name evidence="1" type="ORF">JFP838_pA0338</name>
</gene>
<dbReference type="OrthoDB" id="3073730at2"/>
<dbReference type="RefSeq" id="WP_061429840.1">
    <property type="nucleotide sequence ID" value="NZ_CATNZX010000014.1"/>
</dbReference>
<dbReference type="PATRIC" id="fig|1502.177.peg.3548"/>
<keyword evidence="1" id="KW-0614">Plasmid</keyword>
<reference evidence="1 2" key="1">
    <citation type="journal article" date="2016" name="PLoS ONE">
        <title>Plasmid Characterization and Chromosome Analysis of Two netF+ Clostridium perfringens Isolates Associated with Foal and Canine Necrotizing Enteritis.</title>
        <authorList>
            <person name="Mehdizadeh Gohari I."/>
            <person name="Kropinski A.M."/>
            <person name="Weese S.J."/>
            <person name="Parreira V.R."/>
            <person name="Whitehead A.E."/>
            <person name="Boerlin P."/>
            <person name="Prescott J.F."/>
        </authorList>
    </citation>
    <scope>NUCLEOTIDE SEQUENCE [LARGE SCALE GENOMIC DNA]</scope>
    <source>
        <strain evidence="1 2">JP838</strain>
        <plasmid evidence="2">Plasmid pJFP838A</plasmid>
    </source>
</reference>
<dbReference type="AlphaFoldDB" id="A0A140GRU5"/>
<proteinExistence type="predicted"/>
<dbReference type="EMBL" id="CP013615">
    <property type="protein sequence ID" value="AMN31254.1"/>
    <property type="molecule type" value="Genomic_DNA"/>
</dbReference>
<name>A0A140GRU5_CLOPF</name>
<geneLocation type="plasmid" evidence="1 2">
    <name>pJFP838A</name>
</geneLocation>
<evidence type="ECO:0000313" key="1">
    <source>
        <dbReference type="EMBL" id="AMN31254.1"/>
    </source>
</evidence>